<comment type="cofactor">
    <cofactor evidence="9">
        <name>Mg(2+)</name>
        <dbReference type="ChEBI" id="CHEBI:18420"/>
    </cofactor>
    <text evidence="9">Binds 1 Mg(2+) ion per subunit.</text>
</comment>
<gene>
    <name evidence="9 13" type="primary">thiE</name>
    <name evidence="13" type="ORF">GCM10007853_01240</name>
</gene>
<dbReference type="EC" id="2.5.1.3" evidence="9"/>
<dbReference type="InterPro" id="IPR013785">
    <property type="entry name" value="Aldolase_TIM"/>
</dbReference>
<dbReference type="HAMAP" id="MF_00097">
    <property type="entry name" value="TMP_synthase"/>
    <property type="match status" value="1"/>
</dbReference>
<keyword evidence="3 9" id="KW-0479">Metal-binding</keyword>
<dbReference type="NCBIfam" id="TIGR00693">
    <property type="entry name" value="thiE"/>
    <property type="match status" value="1"/>
</dbReference>
<sequence>MSEASKSNSDQQEPGCQLYLITPPKIDDVPAFLTVLEAALSAAPVACLQIRLKDLEDSALVQAAKPICELAQRLGTVVILNDRPDLVDQVGADGVHVGQEDMDYLSSRELLGGDAIIGVTCHNSKQLAFEAAGAGADYVAFGAFFETTTKEPKTRAELEILSWWQHAMETPVVAIGGIMPDNAKAVIKAGADFIAVSSGVWDWPAGAAASVRSLSSLCQDFSPL</sequence>
<dbReference type="Proteomes" id="UP001161391">
    <property type="component" value="Unassembled WGS sequence"/>
</dbReference>
<reference evidence="13" key="1">
    <citation type="journal article" date="2014" name="Int. J. Syst. Evol. Microbiol.">
        <title>Complete genome of a new Firmicutes species belonging to the dominant human colonic microbiota ('Ruminococcus bicirculans') reveals two chromosomes and a selective capacity to utilize plant glucans.</title>
        <authorList>
            <consortium name="NISC Comparative Sequencing Program"/>
            <person name="Wegmann U."/>
            <person name="Louis P."/>
            <person name="Goesmann A."/>
            <person name="Henrissat B."/>
            <person name="Duncan S.H."/>
            <person name="Flint H.J."/>
        </authorList>
    </citation>
    <scope>NUCLEOTIDE SEQUENCE</scope>
    <source>
        <strain evidence="13">NBRC 108219</strain>
    </source>
</reference>
<dbReference type="InterPro" id="IPR034291">
    <property type="entry name" value="TMP_synthase"/>
</dbReference>
<dbReference type="Pfam" id="PF02581">
    <property type="entry name" value="TMP-TENI"/>
    <property type="match status" value="1"/>
</dbReference>
<accession>A0ABQ5V6F3</accession>
<feature type="binding site" evidence="9">
    <location>
        <position position="177"/>
    </location>
    <ligand>
        <name>2-[(2R,5Z)-2-carboxy-4-methylthiazol-5(2H)-ylidene]ethyl phosphate</name>
        <dbReference type="ChEBI" id="CHEBI:62899"/>
    </ligand>
</feature>
<comment type="caution">
    <text evidence="13">The sequence shown here is derived from an EMBL/GenBank/DDBJ whole genome shotgun (WGS) entry which is preliminary data.</text>
</comment>
<comment type="catalytic activity">
    <reaction evidence="7 9 10">
        <text>2-(2-carboxy-4-methylthiazol-5-yl)ethyl phosphate + 4-amino-2-methyl-5-(diphosphooxymethyl)pyrimidine + 2 H(+) = thiamine phosphate + CO2 + diphosphate</text>
        <dbReference type="Rhea" id="RHEA:47848"/>
        <dbReference type="ChEBI" id="CHEBI:15378"/>
        <dbReference type="ChEBI" id="CHEBI:16526"/>
        <dbReference type="ChEBI" id="CHEBI:33019"/>
        <dbReference type="ChEBI" id="CHEBI:37575"/>
        <dbReference type="ChEBI" id="CHEBI:57841"/>
        <dbReference type="ChEBI" id="CHEBI:62890"/>
        <dbReference type="EC" id="2.5.1.3"/>
    </reaction>
</comment>
<evidence type="ECO:0000256" key="1">
    <source>
        <dbReference type="ARBA" id="ARBA00005165"/>
    </source>
</evidence>
<evidence type="ECO:0000256" key="7">
    <source>
        <dbReference type="ARBA" id="ARBA00047851"/>
    </source>
</evidence>
<comment type="function">
    <text evidence="9">Condenses 4-methyl-5-(beta-hydroxyethyl)thiazole monophosphate (THZ-P) and 2-methyl-4-amino-5-hydroxymethyl pyrimidine pyrophosphate (HMP-PP) to form thiamine monophosphate (TMP).</text>
</comment>
<evidence type="ECO:0000256" key="5">
    <source>
        <dbReference type="ARBA" id="ARBA00022977"/>
    </source>
</evidence>
<evidence type="ECO:0000256" key="2">
    <source>
        <dbReference type="ARBA" id="ARBA00022679"/>
    </source>
</evidence>
<evidence type="ECO:0000313" key="13">
    <source>
        <dbReference type="EMBL" id="GLQ22250.1"/>
    </source>
</evidence>
<organism evidence="13 14">
    <name type="scientific">Algimonas ampicilliniresistens</name>
    <dbReference type="NCBI Taxonomy" id="1298735"/>
    <lineage>
        <taxon>Bacteria</taxon>
        <taxon>Pseudomonadati</taxon>
        <taxon>Pseudomonadota</taxon>
        <taxon>Alphaproteobacteria</taxon>
        <taxon>Maricaulales</taxon>
        <taxon>Robiginitomaculaceae</taxon>
        <taxon>Algimonas</taxon>
    </lineage>
</organism>
<comment type="catalytic activity">
    <reaction evidence="8 9 10">
        <text>2-[(2R,5Z)-2-carboxy-4-methylthiazol-5(2H)-ylidene]ethyl phosphate + 4-amino-2-methyl-5-(diphosphooxymethyl)pyrimidine + 2 H(+) = thiamine phosphate + CO2 + diphosphate</text>
        <dbReference type="Rhea" id="RHEA:47844"/>
        <dbReference type="ChEBI" id="CHEBI:15378"/>
        <dbReference type="ChEBI" id="CHEBI:16526"/>
        <dbReference type="ChEBI" id="CHEBI:33019"/>
        <dbReference type="ChEBI" id="CHEBI:37575"/>
        <dbReference type="ChEBI" id="CHEBI:57841"/>
        <dbReference type="ChEBI" id="CHEBI:62899"/>
        <dbReference type="EC" id="2.5.1.3"/>
    </reaction>
</comment>
<evidence type="ECO:0000256" key="10">
    <source>
        <dbReference type="RuleBase" id="RU003826"/>
    </source>
</evidence>
<dbReference type="InterPro" id="IPR036206">
    <property type="entry name" value="ThiamineP_synth_sf"/>
</dbReference>
<keyword evidence="4 9" id="KW-0460">Magnesium</keyword>
<dbReference type="RefSeq" id="WP_284386561.1">
    <property type="nucleotide sequence ID" value="NZ_BSNK01000001.1"/>
</dbReference>
<comment type="caution">
    <text evidence="9">Lacks conserved residue(s) required for the propagation of feature annotation.</text>
</comment>
<reference evidence="13" key="2">
    <citation type="submission" date="2023-01" db="EMBL/GenBank/DDBJ databases">
        <title>Draft genome sequence of Algimonas ampicilliniresistens strain NBRC 108219.</title>
        <authorList>
            <person name="Sun Q."/>
            <person name="Mori K."/>
        </authorList>
    </citation>
    <scope>NUCLEOTIDE SEQUENCE</scope>
    <source>
        <strain evidence="13">NBRC 108219</strain>
    </source>
</reference>
<keyword evidence="14" id="KW-1185">Reference proteome</keyword>
<comment type="catalytic activity">
    <reaction evidence="6 9 10">
        <text>4-methyl-5-(2-phosphooxyethyl)-thiazole + 4-amino-2-methyl-5-(diphosphooxymethyl)pyrimidine + H(+) = thiamine phosphate + diphosphate</text>
        <dbReference type="Rhea" id="RHEA:22328"/>
        <dbReference type="ChEBI" id="CHEBI:15378"/>
        <dbReference type="ChEBI" id="CHEBI:33019"/>
        <dbReference type="ChEBI" id="CHEBI:37575"/>
        <dbReference type="ChEBI" id="CHEBI:57841"/>
        <dbReference type="ChEBI" id="CHEBI:58296"/>
        <dbReference type="EC" id="2.5.1.3"/>
    </reaction>
</comment>
<feature type="binding site" evidence="9">
    <location>
        <position position="101"/>
    </location>
    <ligand>
        <name>Mg(2+)</name>
        <dbReference type="ChEBI" id="CHEBI:18420"/>
    </ligand>
</feature>
<keyword evidence="2 9" id="KW-0808">Transferase</keyword>
<feature type="binding site" evidence="9">
    <location>
        <position position="120"/>
    </location>
    <ligand>
        <name>4-amino-2-methyl-5-(diphosphooxymethyl)pyrimidine</name>
        <dbReference type="ChEBI" id="CHEBI:57841"/>
    </ligand>
</feature>
<feature type="binding site" evidence="9">
    <location>
        <position position="82"/>
    </location>
    <ligand>
        <name>Mg(2+)</name>
        <dbReference type="ChEBI" id="CHEBI:18420"/>
    </ligand>
</feature>
<dbReference type="EMBL" id="BSNK01000001">
    <property type="protein sequence ID" value="GLQ22250.1"/>
    <property type="molecule type" value="Genomic_DNA"/>
</dbReference>
<dbReference type="PANTHER" id="PTHR20857:SF15">
    <property type="entry name" value="THIAMINE-PHOSPHATE SYNTHASE"/>
    <property type="match status" value="1"/>
</dbReference>
<comment type="similarity">
    <text evidence="9 10">Belongs to the thiamine-phosphate synthase family.</text>
</comment>
<feature type="domain" description="Thiamine phosphate synthase/TenI" evidence="12">
    <location>
        <begin position="18"/>
        <end position="200"/>
    </location>
</feature>
<evidence type="ECO:0000256" key="6">
    <source>
        <dbReference type="ARBA" id="ARBA00047334"/>
    </source>
</evidence>
<dbReference type="SUPFAM" id="SSF51391">
    <property type="entry name" value="Thiamin phosphate synthase"/>
    <property type="match status" value="1"/>
</dbReference>
<dbReference type="InterPro" id="IPR022998">
    <property type="entry name" value="ThiamineP_synth_TenI"/>
</dbReference>
<evidence type="ECO:0000256" key="8">
    <source>
        <dbReference type="ARBA" id="ARBA00047883"/>
    </source>
</evidence>
<proteinExistence type="inferred from homology"/>
<dbReference type="Gene3D" id="3.20.20.70">
    <property type="entry name" value="Aldolase class I"/>
    <property type="match status" value="1"/>
</dbReference>
<evidence type="ECO:0000256" key="11">
    <source>
        <dbReference type="RuleBase" id="RU004253"/>
    </source>
</evidence>
<feature type="binding site" evidence="9">
    <location>
        <position position="81"/>
    </location>
    <ligand>
        <name>4-amino-2-methyl-5-(diphosphooxymethyl)pyrimidine</name>
        <dbReference type="ChEBI" id="CHEBI:57841"/>
    </ligand>
</feature>
<name>A0ABQ5V6F3_9PROT</name>
<evidence type="ECO:0000259" key="12">
    <source>
        <dbReference type="Pfam" id="PF02581"/>
    </source>
</evidence>
<comment type="pathway">
    <text evidence="1 9 11">Cofactor biosynthesis; thiamine diphosphate biosynthesis; thiamine phosphate from 4-amino-2-methyl-5-diphosphomethylpyrimidine and 4-methyl-5-(2-phosphoethyl)-thiazole: step 1/1.</text>
</comment>
<dbReference type="CDD" id="cd00564">
    <property type="entry name" value="TMP_TenI"/>
    <property type="match status" value="1"/>
</dbReference>
<feature type="binding site" evidence="9">
    <location>
        <begin position="147"/>
        <end position="149"/>
    </location>
    <ligand>
        <name>2-[(2R,5Z)-2-carboxy-4-methylthiazol-5(2H)-ylidene]ethyl phosphate</name>
        <dbReference type="ChEBI" id="CHEBI:62899"/>
    </ligand>
</feature>
<evidence type="ECO:0000256" key="3">
    <source>
        <dbReference type="ARBA" id="ARBA00022723"/>
    </source>
</evidence>
<feature type="binding site" evidence="9">
    <location>
        <position position="150"/>
    </location>
    <ligand>
        <name>4-amino-2-methyl-5-(diphosphooxymethyl)pyrimidine</name>
        <dbReference type="ChEBI" id="CHEBI:57841"/>
    </ligand>
</feature>
<evidence type="ECO:0000256" key="4">
    <source>
        <dbReference type="ARBA" id="ARBA00022842"/>
    </source>
</evidence>
<keyword evidence="5 9" id="KW-0784">Thiamine biosynthesis</keyword>
<feature type="binding site" evidence="9">
    <location>
        <begin position="49"/>
        <end position="53"/>
    </location>
    <ligand>
        <name>4-amino-2-methyl-5-(diphosphooxymethyl)pyrimidine</name>
        <dbReference type="ChEBI" id="CHEBI:57841"/>
    </ligand>
</feature>
<dbReference type="PANTHER" id="PTHR20857">
    <property type="entry name" value="THIAMINE-PHOSPHATE PYROPHOSPHORYLASE"/>
    <property type="match status" value="1"/>
</dbReference>
<protein>
    <recommendedName>
        <fullName evidence="9">Thiamine-phosphate synthase</fullName>
        <shortName evidence="9">TP synthase</shortName>
        <shortName evidence="9">TPS</shortName>
        <ecNumber evidence="9">2.5.1.3</ecNumber>
    </recommendedName>
    <alternativeName>
        <fullName evidence="9">Thiamine-phosphate pyrophosphorylase</fullName>
        <shortName evidence="9">TMP pyrophosphorylase</shortName>
        <shortName evidence="9">TMP-PPase</shortName>
    </alternativeName>
</protein>
<evidence type="ECO:0000313" key="14">
    <source>
        <dbReference type="Proteomes" id="UP001161391"/>
    </source>
</evidence>
<evidence type="ECO:0000256" key="9">
    <source>
        <dbReference type="HAMAP-Rule" id="MF_00097"/>
    </source>
</evidence>